<keyword evidence="4" id="KW-0677">Repeat</keyword>
<dbReference type="CDD" id="cd03250">
    <property type="entry name" value="ABCC_MRP_domain1"/>
    <property type="match status" value="1"/>
</dbReference>
<dbReference type="InterPro" id="IPR017871">
    <property type="entry name" value="ABC_transporter-like_CS"/>
</dbReference>
<feature type="domain" description="ABC transporter" evidence="11">
    <location>
        <begin position="1247"/>
        <end position="1482"/>
    </location>
</feature>
<dbReference type="SUPFAM" id="SSF52540">
    <property type="entry name" value="P-loop containing nucleoside triphosphate hydrolases"/>
    <property type="match status" value="2"/>
</dbReference>
<keyword evidence="6" id="KW-0067">ATP-binding</keyword>
<evidence type="ECO:0000256" key="5">
    <source>
        <dbReference type="ARBA" id="ARBA00022741"/>
    </source>
</evidence>
<dbReference type="GO" id="GO:0006659">
    <property type="term" value="P:phosphatidylserine biosynthetic process"/>
    <property type="evidence" value="ECO:0007669"/>
    <property type="project" value="InterPro"/>
</dbReference>
<dbReference type="CDD" id="cd18604">
    <property type="entry name" value="ABC_6TM_VMR1_D2_like"/>
    <property type="match status" value="1"/>
</dbReference>
<keyword evidence="3 9" id="KW-0812">Transmembrane</keyword>
<dbReference type="GO" id="GO:0005524">
    <property type="term" value="F:ATP binding"/>
    <property type="evidence" value="ECO:0007669"/>
    <property type="project" value="UniProtKB-KW"/>
</dbReference>
<evidence type="ECO:0000259" key="11">
    <source>
        <dbReference type="PROSITE" id="PS50893"/>
    </source>
</evidence>
<keyword evidence="2" id="KW-0813">Transport</keyword>
<dbReference type="GO" id="GO:0106245">
    <property type="term" value="F:L-serine-phosphatidylethanolamine phosphatidyltransferase activity"/>
    <property type="evidence" value="ECO:0007669"/>
    <property type="project" value="InterPro"/>
</dbReference>
<feature type="transmembrane region" description="Helical" evidence="9">
    <location>
        <begin position="1812"/>
        <end position="1833"/>
    </location>
</feature>
<proteinExistence type="predicted"/>
<dbReference type="FunFam" id="3.40.50.300:FF:000565">
    <property type="entry name" value="ABC bile acid transporter"/>
    <property type="match status" value="1"/>
</dbReference>
<feature type="domain" description="ABC transporter" evidence="11">
    <location>
        <begin position="1876"/>
        <end position="2112"/>
    </location>
</feature>
<dbReference type="FunFam" id="1.20.1560.10:FF:000013">
    <property type="entry name" value="ABC transporter C family member 2"/>
    <property type="match status" value="1"/>
</dbReference>
<dbReference type="GO" id="GO:0140359">
    <property type="term" value="F:ABC-type transporter activity"/>
    <property type="evidence" value="ECO:0007669"/>
    <property type="project" value="InterPro"/>
</dbReference>
<dbReference type="FunFam" id="1.20.1560.10:FF:000006">
    <property type="entry name" value="ATP-binding cassette, sub-family C (CFTR/MRP), member 9"/>
    <property type="match status" value="1"/>
</dbReference>
<evidence type="ECO:0000256" key="3">
    <source>
        <dbReference type="ARBA" id="ARBA00022692"/>
    </source>
</evidence>
<evidence type="ECO:0000256" key="7">
    <source>
        <dbReference type="ARBA" id="ARBA00022989"/>
    </source>
</evidence>
<dbReference type="CDD" id="cd03244">
    <property type="entry name" value="ABCC_MRP_domain2"/>
    <property type="match status" value="1"/>
</dbReference>
<dbReference type="SMART" id="SM00382">
    <property type="entry name" value="AAA"/>
    <property type="match status" value="2"/>
</dbReference>
<evidence type="ECO:0000259" key="10">
    <source>
        <dbReference type="PROSITE" id="PS50250"/>
    </source>
</evidence>
<gene>
    <name evidence="13" type="ORF">G6F51_003356</name>
</gene>
<name>A0A9P6YHZ4_RHIOR</name>
<dbReference type="InterPro" id="IPR036640">
    <property type="entry name" value="ABC1_TM_sf"/>
</dbReference>
<feature type="transmembrane region" description="Helical" evidence="9">
    <location>
        <begin position="1788"/>
        <end position="1806"/>
    </location>
</feature>
<dbReference type="PROSITE" id="PS00211">
    <property type="entry name" value="ABC_TRANSPORTER_1"/>
    <property type="match status" value="1"/>
</dbReference>
<dbReference type="Gene3D" id="3.40.50.300">
    <property type="entry name" value="P-loop containing nucleotide triphosphate hydrolases"/>
    <property type="match status" value="2"/>
</dbReference>
<dbReference type="EMBL" id="JAANIT010000328">
    <property type="protein sequence ID" value="KAG1548942.1"/>
    <property type="molecule type" value="Genomic_DNA"/>
</dbReference>
<feature type="domain" description="PCI" evidence="10">
    <location>
        <begin position="248"/>
        <end position="434"/>
    </location>
</feature>
<dbReference type="PROSITE" id="PS50250">
    <property type="entry name" value="PCI"/>
    <property type="match status" value="1"/>
</dbReference>
<protein>
    <submittedName>
        <fullName evidence="13">Uncharacterized protein</fullName>
    </submittedName>
</protein>
<dbReference type="InterPro" id="IPR003439">
    <property type="entry name" value="ABC_transporter-like_ATP-bd"/>
</dbReference>
<evidence type="ECO:0000313" key="14">
    <source>
        <dbReference type="Proteomes" id="UP000717996"/>
    </source>
</evidence>
<feature type="transmembrane region" description="Helical" evidence="9">
    <location>
        <begin position="435"/>
        <end position="455"/>
    </location>
</feature>
<dbReference type="InterPro" id="IPR050173">
    <property type="entry name" value="ABC_transporter_C-like"/>
</dbReference>
<dbReference type="CDD" id="cd18596">
    <property type="entry name" value="ABC_6TM_VMR1_D1_like"/>
    <property type="match status" value="1"/>
</dbReference>
<feature type="transmembrane region" description="Helical" evidence="9">
    <location>
        <begin position="1535"/>
        <end position="1560"/>
    </location>
</feature>
<feature type="transmembrane region" description="Helical" evidence="9">
    <location>
        <begin position="824"/>
        <end position="842"/>
    </location>
</feature>
<evidence type="ECO:0000313" key="13">
    <source>
        <dbReference type="EMBL" id="KAG1548942.1"/>
    </source>
</evidence>
<organism evidence="13 14">
    <name type="scientific">Rhizopus oryzae</name>
    <name type="common">Mucormycosis agent</name>
    <name type="synonym">Rhizopus arrhizus var. delemar</name>
    <dbReference type="NCBI Taxonomy" id="64495"/>
    <lineage>
        <taxon>Eukaryota</taxon>
        <taxon>Fungi</taxon>
        <taxon>Fungi incertae sedis</taxon>
        <taxon>Mucoromycota</taxon>
        <taxon>Mucoromycotina</taxon>
        <taxon>Mucoromycetes</taxon>
        <taxon>Mucorales</taxon>
        <taxon>Mucorineae</taxon>
        <taxon>Rhizopodaceae</taxon>
        <taxon>Rhizopus</taxon>
    </lineage>
</organism>
<feature type="transmembrane region" description="Helical" evidence="9">
    <location>
        <begin position="1076"/>
        <end position="1094"/>
    </location>
</feature>
<keyword evidence="8 9" id="KW-0472">Membrane</keyword>
<feature type="domain" description="ABC transmembrane type-1" evidence="12">
    <location>
        <begin position="1548"/>
        <end position="1837"/>
    </location>
</feature>
<dbReference type="InterPro" id="IPR005062">
    <property type="entry name" value="SAC3/GANP/THP3_conserved"/>
</dbReference>
<sequence length="2128" mass="243808">MQQQPQYISVKTGQKKKKVIDKQMQQNEWPPALKNYIKSAFEKCLPAKHELLRKQLNVIIDQAKRTDMIDYIDWTERDLPSACEDIKNPKATTLFHKTENKIIRRIGNIELTAEEAIKRAQRAQRFQSEPSSVTVTPPTVKKKKKHITPIIWDLDSVSDQPIMGTSTALEKPYFRLTSAADPSTVRPLEVLEQTFKLLRKKWRKESNYSYICEQFKSMRQDLTVQRIQNEFTVKVYETHARIALEKGDIGEYNQCQTQLKYLYEQGIDGCEDEFLAYRILYMLFSRNQSDLNAMMEEMCDIGLNNQAECVQHALMVRSSLAKGNYHKFFRLYENAPNMGGYLIDQFVNRERIDSLIVICKAYKMSIPLSYIAKELSFDNVSRLLRFLNESGVYPVSNVLDTKTTLPILQAKKEEDIVIVKETKIIEKAVNNDENIFHPHTLTVLVVVLGLMFYAAIRSNYENTGESIRLGILAAIVCFVLIGMVHFPDGPFVRPSKPIWRAVLSLSVLYQLFLVFLLFLNKDDARQFMKYYDPGLGIVLPERSYAESCDLSWDNIKNQMDLFVVAHALGWFAKALILRDYWFCWIISVSFELCEYSLQHQLNNFAECWWDHWILDVLLCNWLGIHVGMKFCQYFSCKEYSWVGFRQIKTLRGKAKRAVQQFTPKEWTRYEWKTTSSPKNYFGTVLLLIVFLQCELNCFYLKSLLWIPPEHPLNTYRLILLFFFALPGAREVYQYVSDNSTQRLGAHAWLLIFNIMTETLICLKFSENEFHESAPIIVKIGWSIIVIFGIHLKIIKVIRLDLVLENFNIYAYYHIHDISFIQARYAHWIFSSAITILLIVFVINEERDSPTGPIVTESGRILSGEKWASLYSKIMFSWVNVMMKKGNLTTLNEQDLLELPPENCTKNVLQFYRLQGKSKMAWSLLSAFKYPLFIQFFYCIGWSILMFGPPYFLNNIIKYIEHGKEPASSAYLYVLGLFLTSSIQSLCYQQALYIGRTLGIRIQSIVIGEVYSKSLRRRDESGIEKTEENKSKGNVNNLLSVDSQKMGELTAYIFYIYCFPIQIAICIWSLYKLLGTSSLYGVVIMILSQPLTYYLSRRFQKLHHNVMTFTDKRIRIMNELLSAIRIVKFFAWEKQLRSRVVDARDEELKAIRSRLYSFMYIGNAWFLIPTMIMVAVFYMYTRENILTASTAFTALALFNNFKTTMDEFPLITSFILQANVSLGRIEKFLKEDEVQPKSANSSDLIGFVDNASFSWDHDCSTTHIRDLNVTFPRNKLSVICGPTGSGKTTLLASLLGETYCASGAALLPRKQSSLLGGAVSGVAYVAQTAWLQNCSIRDNILFGLPYDEERYQKILYMTALTRDLEILEFGDQTEVGERGITLSGGQKQRVAIARAVYSQADIVILDDCLSAVDAHTAKHLYEYCIKGEYMKYRTVLLVTHHIALCIRGAGYVVVLNESGLVTAQGKPLDVIKSGLLGDELTEEVFMNAREEEAVDGPIPKVPHKIINKINIAGAGKLVHDEKRAEGSVKWSVYGTYYYASGGMMFWISVILLFCLAQGAVLGQDYWIKIWSAAYDNVTNLLQTFLLVSIDAFEKKINVGYYLSIYFLIGILALVLTITRSLVLFNGSLNASRRIHMQLLDRLLGAKVRFFDTTPVGRIVNRFSSDLETIDQNVASSLSFLLYSVIATISVILLVSAITPAFILPGICIAYLFKVIGLYYLNASRDLKRLNSVSRSPIYIQFNETINGVATIRAFGAQSRFVHENWKRIDANNRPFIWMWATNRWLHCRVDVLGAFVGLCTGIVLVLSRDWIQPGLAGLSLSYALTFTHHVLWVVRMYAVNEMNMNAIERVHEYLDIDQEPKTAEIVPSPSWPESGLVEVENLVMKYSPESPAVLHNVSFKTRPREKIGIVGRTGSGKSTLALSLFRFMEPVEGRILIDGHDIHKLALNELRSRLTIIPQDPVLFSGTLRSNLDPFNQYDDSVLWTALKRAHLIDHTNTEETIINLDSPVMENGNNWSQGQRQLIALARALVKRTSLILLDEATSSVDFDTDHQIQETIRNEFRDSTLLCIAHRIRTVADYDRILVLDHGQVMEFDTPYNLMTKEGSIFQQMCLRSGEYQELLAIAQQKR</sequence>
<dbReference type="Pfam" id="PF00005">
    <property type="entry name" value="ABC_tran"/>
    <property type="match status" value="2"/>
</dbReference>
<dbReference type="InterPro" id="IPR011527">
    <property type="entry name" value="ABC1_TM_dom"/>
</dbReference>
<feature type="transmembrane region" description="Helical" evidence="9">
    <location>
        <begin position="1157"/>
        <end position="1179"/>
    </location>
</feature>
<dbReference type="PROSITE" id="PS50929">
    <property type="entry name" value="ABC_TM1F"/>
    <property type="match status" value="2"/>
</dbReference>
<evidence type="ECO:0000256" key="1">
    <source>
        <dbReference type="ARBA" id="ARBA00004141"/>
    </source>
</evidence>
<feature type="transmembrane region" description="Helical" evidence="9">
    <location>
        <begin position="1051"/>
        <end position="1070"/>
    </location>
</feature>
<dbReference type="InterPro" id="IPR027417">
    <property type="entry name" value="P-loop_NTPase"/>
</dbReference>
<dbReference type="Gene3D" id="1.20.1560.10">
    <property type="entry name" value="ABC transporter type 1, transmembrane domain"/>
    <property type="match status" value="2"/>
</dbReference>
<comment type="subcellular location">
    <subcellularLocation>
        <location evidence="1">Membrane</location>
        <topology evidence="1">Multi-pass membrane protein</topology>
    </subcellularLocation>
</comment>
<dbReference type="FunFam" id="3.40.50.300:FF:000973">
    <property type="entry name" value="Multidrug resistance-associated protein 4"/>
    <property type="match status" value="1"/>
</dbReference>
<dbReference type="InterPro" id="IPR004277">
    <property type="entry name" value="PSS"/>
</dbReference>
<dbReference type="Gene3D" id="1.25.40.990">
    <property type="match status" value="1"/>
</dbReference>
<reference evidence="13" key="1">
    <citation type="journal article" date="2020" name="Microb. Genom.">
        <title>Genetic diversity of clinical and environmental Mucorales isolates obtained from an investigation of mucormycosis cases among solid organ transplant recipients.</title>
        <authorList>
            <person name="Nguyen M.H."/>
            <person name="Kaul D."/>
            <person name="Muto C."/>
            <person name="Cheng S.J."/>
            <person name="Richter R.A."/>
            <person name="Bruno V.M."/>
            <person name="Liu G."/>
            <person name="Beyhan S."/>
            <person name="Sundermann A.J."/>
            <person name="Mounaud S."/>
            <person name="Pasculle A.W."/>
            <person name="Nierman W.C."/>
            <person name="Driscoll E."/>
            <person name="Cumbie R."/>
            <person name="Clancy C.J."/>
            <person name="Dupont C.L."/>
        </authorList>
    </citation>
    <scope>NUCLEOTIDE SEQUENCE</scope>
    <source>
        <strain evidence="13">GL16</strain>
    </source>
</reference>
<feature type="transmembrane region" description="Helical" evidence="9">
    <location>
        <begin position="1597"/>
        <end position="1623"/>
    </location>
</feature>
<feature type="transmembrane region" description="Helical" evidence="9">
    <location>
        <begin position="467"/>
        <end position="486"/>
    </location>
</feature>
<feature type="transmembrane region" description="Helical" evidence="9">
    <location>
        <begin position="772"/>
        <end position="791"/>
    </location>
</feature>
<dbReference type="PANTHER" id="PTHR24223:SF353">
    <property type="entry name" value="ABC TRANSPORTER ATP-BINDING PROTEIN_PERMEASE VMR1-RELATED"/>
    <property type="match status" value="1"/>
</dbReference>
<evidence type="ECO:0000256" key="6">
    <source>
        <dbReference type="ARBA" id="ARBA00022840"/>
    </source>
</evidence>
<feature type="transmembrane region" description="Helical" evidence="9">
    <location>
        <begin position="1699"/>
        <end position="1719"/>
    </location>
</feature>
<keyword evidence="5" id="KW-0547">Nucleotide-binding</keyword>
<feature type="transmembrane region" description="Helical" evidence="9">
    <location>
        <begin position="743"/>
        <end position="760"/>
    </location>
</feature>
<dbReference type="GO" id="GO:0016887">
    <property type="term" value="F:ATP hydrolysis activity"/>
    <property type="evidence" value="ECO:0007669"/>
    <property type="project" value="InterPro"/>
</dbReference>
<feature type="domain" description="ABC transmembrane type-1" evidence="12">
    <location>
        <begin position="935"/>
        <end position="1216"/>
    </location>
</feature>
<dbReference type="Pfam" id="PF03034">
    <property type="entry name" value="PSS"/>
    <property type="match status" value="1"/>
</dbReference>
<dbReference type="GO" id="GO:0000329">
    <property type="term" value="C:fungal-type vacuole membrane"/>
    <property type="evidence" value="ECO:0007669"/>
    <property type="project" value="TreeGrafter"/>
</dbReference>
<evidence type="ECO:0000256" key="8">
    <source>
        <dbReference type="ARBA" id="ARBA00023136"/>
    </source>
</evidence>
<dbReference type="Pfam" id="PF00664">
    <property type="entry name" value="ABC_membrane"/>
    <property type="match status" value="2"/>
</dbReference>
<dbReference type="PANTHER" id="PTHR24223">
    <property type="entry name" value="ATP-BINDING CASSETTE SUB-FAMILY C"/>
    <property type="match status" value="1"/>
</dbReference>
<keyword evidence="7 9" id="KW-1133">Transmembrane helix</keyword>
<feature type="transmembrane region" description="Helical" evidence="9">
    <location>
        <begin position="1672"/>
        <end position="1693"/>
    </location>
</feature>
<dbReference type="SUPFAM" id="SSF90123">
    <property type="entry name" value="ABC transporter transmembrane region"/>
    <property type="match status" value="2"/>
</dbReference>
<dbReference type="Proteomes" id="UP000717996">
    <property type="component" value="Unassembled WGS sequence"/>
</dbReference>
<feature type="transmembrane region" description="Helical" evidence="9">
    <location>
        <begin position="498"/>
        <end position="519"/>
    </location>
</feature>
<dbReference type="InterPro" id="IPR000717">
    <property type="entry name" value="PCI_dom"/>
</dbReference>
<evidence type="ECO:0000256" key="4">
    <source>
        <dbReference type="ARBA" id="ARBA00022737"/>
    </source>
</evidence>
<dbReference type="InterPro" id="IPR003593">
    <property type="entry name" value="AAA+_ATPase"/>
</dbReference>
<comment type="caution">
    <text evidence="13">The sequence shown here is derived from an EMBL/GenBank/DDBJ whole genome shotgun (WGS) entry which is preliminary data.</text>
</comment>
<evidence type="ECO:0000256" key="9">
    <source>
        <dbReference type="SAM" id="Phobius"/>
    </source>
</evidence>
<evidence type="ECO:0000256" key="2">
    <source>
        <dbReference type="ARBA" id="ARBA00022448"/>
    </source>
</evidence>
<evidence type="ECO:0000259" key="12">
    <source>
        <dbReference type="PROSITE" id="PS50929"/>
    </source>
</evidence>
<dbReference type="Pfam" id="PF03399">
    <property type="entry name" value="SAC3_GANP"/>
    <property type="match status" value="1"/>
</dbReference>
<accession>A0A9P6YHZ4</accession>
<dbReference type="PROSITE" id="PS50893">
    <property type="entry name" value="ABC_TRANSPORTER_2"/>
    <property type="match status" value="2"/>
</dbReference>
<feature type="transmembrane region" description="Helical" evidence="9">
    <location>
        <begin position="931"/>
        <end position="952"/>
    </location>
</feature>